<dbReference type="CDD" id="cd00104">
    <property type="entry name" value="KAZAL_FS"/>
    <property type="match status" value="1"/>
</dbReference>
<feature type="chain" id="PRO_5036742519" description="Kazal-like domain-containing protein" evidence="1">
    <location>
        <begin position="19"/>
        <end position="104"/>
    </location>
</feature>
<name>A0A922CZH2_MANSE</name>
<keyword evidence="1" id="KW-0732">Signal</keyword>
<protein>
    <recommendedName>
        <fullName evidence="2">Kazal-like domain-containing protein</fullName>
    </recommendedName>
</protein>
<reference evidence="3" key="1">
    <citation type="journal article" date="2016" name="Insect Biochem. Mol. Biol.">
        <title>Multifaceted biological insights from a draft genome sequence of the tobacco hornworm moth, Manduca sexta.</title>
        <authorList>
            <person name="Kanost M.R."/>
            <person name="Arrese E.L."/>
            <person name="Cao X."/>
            <person name="Chen Y.R."/>
            <person name="Chellapilla S."/>
            <person name="Goldsmith M.R."/>
            <person name="Grosse-Wilde E."/>
            <person name="Heckel D.G."/>
            <person name="Herndon N."/>
            <person name="Jiang H."/>
            <person name="Papanicolaou A."/>
            <person name="Qu J."/>
            <person name="Soulages J.L."/>
            <person name="Vogel H."/>
            <person name="Walters J."/>
            <person name="Waterhouse R.M."/>
            <person name="Ahn S.J."/>
            <person name="Almeida F.C."/>
            <person name="An C."/>
            <person name="Aqrawi P."/>
            <person name="Bretschneider A."/>
            <person name="Bryant W.B."/>
            <person name="Bucks S."/>
            <person name="Chao H."/>
            <person name="Chevignon G."/>
            <person name="Christen J.M."/>
            <person name="Clarke D.F."/>
            <person name="Dittmer N.T."/>
            <person name="Ferguson L.C.F."/>
            <person name="Garavelou S."/>
            <person name="Gordon K.H.J."/>
            <person name="Gunaratna R.T."/>
            <person name="Han Y."/>
            <person name="Hauser F."/>
            <person name="He Y."/>
            <person name="Heidel-Fischer H."/>
            <person name="Hirsh A."/>
            <person name="Hu Y."/>
            <person name="Jiang H."/>
            <person name="Kalra D."/>
            <person name="Klinner C."/>
            <person name="Konig C."/>
            <person name="Kovar C."/>
            <person name="Kroll A.R."/>
            <person name="Kuwar S.S."/>
            <person name="Lee S.L."/>
            <person name="Lehman R."/>
            <person name="Li K."/>
            <person name="Li Z."/>
            <person name="Liang H."/>
            <person name="Lovelace S."/>
            <person name="Lu Z."/>
            <person name="Mansfield J.H."/>
            <person name="McCulloch K.J."/>
            <person name="Mathew T."/>
            <person name="Morton B."/>
            <person name="Muzny D.M."/>
            <person name="Neunemann D."/>
            <person name="Ongeri F."/>
            <person name="Pauchet Y."/>
            <person name="Pu L.L."/>
            <person name="Pyrousis I."/>
            <person name="Rao X.J."/>
            <person name="Redding A."/>
            <person name="Roesel C."/>
            <person name="Sanchez-Gracia A."/>
            <person name="Schaack S."/>
            <person name="Shukla A."/>
            <person name="Tetreau G."/>
            <person name="Wang Y."/>
            <person name="Xiong G.H."/>
            <person name="Traut W."/>
            <person name="Walsh T.K."/>
            <person name="Worley K.C."/>
            <person name="Wu D."/>
            <person name="Wu W."/>
            <person name="Wu Y.Q."/>
            <person name="Zhang X."/>
            <person name="Zou Z."/>
            <person name="Zucker H."/>
            <person name="Briscoe A.D."/>
            <person name="Burmester T."/>
            <person name="Clem R.J."/>
            <person name="Feyereisen R."/>
            <person name="Grimmelikhuijzen C.J.P."/>
            <person name="Hamodrakas S.J."/>
            <person name="Hansson B.S."/>
            <person name="Huguet E."/>
            <person name="Jermiin L.S."/>
            <person name="Lan Q."/>
            <person name="Lehman H.K."/>
            <person name="Lorenzen M."/>
            <person name="Merzendorfer H."/>
            <person name="Michalopoulos I."/>
            <person name="Morton D.B."/>
            <person name="Muthukrishnan S."/>
            <person name="Oakeshott J.G."/>
            <person name="Palmer W."/>
            <person name="Park Y."/>
            <person name="Passarelli A.L."/>
            <person name="Rozas J."/>
            <person name="Schwartz L.M."/>
            <person name="Smith W."/>
            <person name="Southgate A."/>
            <person name="Vilcinskas A."/>
            <person name="Vogt R."/>
            <person name="Wang P."/>
            <person name="Werren J."/>
            <person name="Yu X.Q."/>
            <person name="Zhou J.J."/>
            <person name="Brown S.J."/>
            <person name="Scherer S.E."/>
            <person name="Richards S."/>
            <person name="Blissard G.W."/>
        </authorList>
    </citation>
    <scope>NUCLEOTIDE SEQUENCE</scope>
</reference>
<gene>
    <name evidence="3" type="ORF">O3G_MSEX015155</name>
</gene>
<feature type="domain" description="Kazal-like" evidence="2">
    <location>
        <begin position="42"/>
        <end position="97"/>
    </location>
</feature>
<keyword evidence="4" id="KW-1185">Reference proteome</keyword>
<sequence length="104" mass="12398">MDFGITFILLLASITVEAYRNATAQEFQNYYMQRIEDDLPPLEQIFDCNKCPRIYIPVCATDNKTYTNVCWMNCMNLITKQDEYDYVRVQYVGLCLQFLEPYEY</sequence>
<feature type="signal peptide" evidence="1">
    <location>
        <begin position="1"/>
        <end position="18"/>
    </location>
</feature>
<dbReference type="SMART" id="SM00280">
    <property type="entry name" value="KAZAL"/>
    <property type="match status" value="1"/>
</dbReference>
<reference evidence="3" key="2">
    <citation type="submission" date="2020-12" db="EMBL/GenBank/DDBJ databases">
        <authorList>
            <person name="Kanost M."/>
        </authorList>
    </citation>
    <scope>NUCLEOTIDE SEQUENCE</scope>
</reference>
<proteinExistence type="predicted"/>
<dbReference type="PROSITE" id="PS51465">
    <property type="entry name" value="KAZAL_2"/>
    <property type="match status" value="1"/>
</dbReference>
<evidence type="ECO:0000313" key="4">
    <source>
        <dbReference type="Proteomes" id="UP000791440"/>
    </source>
</evidence>
<organism evidence="3 4">
    <name type="scientific">Manduca sexta</name>
    <name type="common">Tobacco hawkmoth</name>
    <name type="synonym">Tobacco hornworm</name>
    <dbReference type="NCBI Taxonomy" id="7130"/>
    <lineage>
        <taxon>Eukaryota</taxon>
        <taxon>Metazoa</taxon>
        <taxon>Ecdysozoa</taxon>
        <taxon>Arthropoda</taxon>
        <taxon>Hexapoda</taxon>
        <taxon>Insecta</taxon>
        <taxon>Pterygota</taxon>
        <taxon>Neoptera</taxon>
        <taxon>Endopterygota</taxon>
        <taxon>Lepidoptera</taxon>
        <taxon>Glossata</taxon>
        <taxon>Ditrysia</taxon>
        <taxon>Bombycoidea</taxon>
        <taxon>Sphingidae</taxon>
        <taxon>Sphinginae</taxon>
        <taxon>Sphingini</taxon>
        <taxon>Manduca</taxon>
    </lineage>
</organism>
<evidence type="ECO:0000313" key="3">
    <source>
        <dbReference type="EMBL" id="KAG6465440.1"/>
    </source>
</evidence>
<dbReference type="InterPro" id="IPR002350">
    <property type="entry name" value="Kazal_dom"/>
</dbReference>
<dbReference type="PROSITE" id="PS00282">
    <property type="entry name" value="KAZAL_1"/>
    <property type="match status" value="1"/>
</dbReference>
<dbReference type="Proteomes" id="UP000791440">
    <property type="component" value="Unassembled WGS sequence"/>
</dbReference>
<dbReference type="AlphaFoldDB" id="A0A922CZH2"/>
<dbReference type="EMBL" id="JH669520">
    <property type="protein sequence ID" value="KAG6465440.1"/>
    <property type="molecule type" value="Genomic_DNA"/>
</dbReference>
<dbReference type="Pfam" id="PF00050">
    <property type="entry name" value="Kazal_1"/>
    <property type="match status" value="1"/>
</dbReference>
<accession>A0A922CZH2</accession>
<evidence type="ECO:0000259" key="2">
    <source>
        <dbReference type="PROSITE" id="PS51465"/>
    </source>
</evidence>
<evidence type="ECO:0000256" key="1">
    <source>
        <dbReference type="SAM" id="SignalP"/>
    </source>
</evidence>
<comment type="caution">
    <text evidence="3">The sequence shown here is derived from an EMBL/GenBank/DDBJ whole genome shotgun (WGS) entry which is preliminary data.</text>
</comment>